<keyword evidence="2 3" id="KW-0808">Transferase</keyword>
<protein>
    <submittedName>
        <fullName evidence="3">Glycosyltransferase</fullName>
    </submittedName>
</protein>
<evidence type="ECO:0000256" key="2">
    <source>
        <dbReference type="ARBA" id="ARBA00022679"/>
    </source>
</evidence>
<organism evidence="3 4">
    <name type="scientific">Jiangella asiatica</name>
    <dbReference type="NCBI Taxonomy" id="2530372"/>
    <lineage>
        <taxon>Bacteria</taxon>
        <taxon>Bacillati</taxon>
        <taxon>Actinomycetota</taxon>
        <taxon>Actinomycetes</taxon>
        <taxon>Jiangellales</taxon>
        <taxon>Jiangellaceae</taxon>
        <taxon>Jiangella</taxon>
    </lineage>
</organism>
<proteinExistence type="predicted"/>
<gene>
    <name evidence="3" type="ORF">E1269_04135</name>
</gene>
<keyword evidence="4" id="KW-1185">Reference proteome</keyword>
<sequence>MTFSSLTRGRLRTGAVVMASRRVRARNHGYDSRVLFESATTKPRGWCMLISFIWSPGNLLPAGTGGSENYTVGQVRELNRRGMPAQVVTVGLGAADGRDEFTDIPFLSLPTLAEVGDLDGTVVFVNEPHIVPTRSPALLILHNPPPIREREKAFAVAGTRDRALIATSRYAAEVWSRFLDVDLATIRVVYPFAEPCFAAQPRPANDSGTTRVLFAGRLSPEKGIYTLLSTLHIDVIDQDLDLDFMATTAGADKPQGKIIERLLDAHPRISVVPSCKTPAAMAALMADHDIVVMPSNSQYWHETFGIVSIEAQHAGCRVIASDDGGLPETDCGGVILVEPDDAEALAWGIRAAVAAGPLSLAARRDASTRFTVEQSVDTLLSVFARPLPITPATIERELEELIAAPSAQVPRPVGPSGPVTPAAA</sequence>
<dbReference type="PANTHER" id="PTHR12526:SF510">
    <property type="entry name" value="D-INOSITOL 3-PHOSPHATE GLYCOSYLTRANSFERASE"/>
    <property type="match status" value="1"/>
</dbReference>
<name>A0A4R5DJN8_9ACTN</name>
<dbReference type="Gene3D" id="3.40.50.2000">
    <property type="entry name" value="Glycogen Phosphorylase B"/>
    <property type="match status" value="2"/>
</dbReference>
<keyword evidence="1" id="KW-0328">Glycosyltransferase</keyword>
<evidence type="ECO:0000256" key="1">
    <source>
        <dbReference type="ARBA" id="ARBA00022676"/>
    </source>
</evidence>
<dbReference type="Pfam" id="PF13692">
    <property type="entry name" value="Glyco_trans_1_4"/>
    <property type="match status" value="1"/>
</dbReference>
<dbReference type="AlphaFoldDB" id="A0A4R5DJN8"/>
<dbReference type="InParanoid" id="A0A4R5DJN8"/>
<reference evidence="3 4" key="1">
    <citation type="submission" date="2019-03" db="EMBL/GenBank/DDBJ databases">
        <title>Draft genome sequences of novel Actinobacteria.</title>
        <authorList>
            <person name="Sahin N."/>
            <person name="Ay H."/>
            <person name="Saygin H."/>
        </authorList>
    </citation>
    <scope>NUCLEOTIDE SEQUENCE [LARGE SCALE GENOMIC DNA]</scope>
    <source>
        <strain evidence="3 4">5K138</strain>
    </source>
</reference>
<dbReference type="SUPFAM" id="SSF53756">
    <property type="entry name" value="UDP-Glycosyltransferase/glycogen phosphorylase"/>
    <property type="match status" value="1"/>
</dbReference>
<dbReference type="Proteomes" id="UP000294739">
    <property type="component" value="Unassembled WGS sequence"/>
</dbReference>
<dbReference type="PANTHER" id="PTHR12526">
    <property type="entry name" value="GLYCOSYLTRANSFERASE"/>
    <property type="match status" value="1"/>
</dbReference>
<dbReference type="EMBL" id="SMKZ01000003">
    <property type="protein sequence ID" value="TDE14352.1"/>
    <property type="molecule type" value="Genomic_DNA"/>
</dbReference>
<dbReference type="GO" id="GO:0016757">
    <property type="term" value="F:glycosyltransferase activity"/>
    <property type="evidence" value="ECO:0007669"/>
    <property type="project" value="UniProtKB-KW"/>
</dbReference>
<evidence type="ECO:0000313" key="3">
    <source>
        <dbReference type="EMBL" id="TDE14352.1"/>
    </source>
</evidence>
<accession>A0A4R5DJN8</accession>
<evidence type="ECO:0000313" key="4">
    <source>
        <dbReference type="Proteomes" id="UP000294739"/>
    </source>
</evidence>
<comment type="caution">
    <text evidence="3">The sequence shown here is derived from an EMBL/GenBank/DDBJ whole genome shotgun (WGS) entry which is preliminary data.</text>
</comment>
<dbReference type="RefSeq" id="WP_131891604.1">
    <property type="nucleotide sequence ID" value="NZ_SMKZ01000003.1"/>
</dbReference>
<dbReference type="OrthoDB" id="9809227at2"/>
<dbReference type="CDD" id="cd03801">
    <property type="entry name" value="GT4_PimA-like"/>
    <property type="match status" value="1"/>
</dbReference>